<name>A0A1K1NP56_9FLAO</name>
<reference evidence="13 14" key="1">
    <citation type="submission" date="2016-11" db="EMBL/GenBank/DDBJ databases">
        <authorList>
            <person name="Jaros S."/>
            <person name="Januszkiewicz K."/>
            <person name="Wedrychowicz H."/>
        </authorList>
    </citation>
    <scope>NUCLEOTIDE SEQUENCE [LARGE SCALE GENOMIC DNA]</scope>
    <source>
        <strain evidence="13 14">CGMCC 1.12145</strain>
    </source>
</reference>
<gene>
    <name evidence="13" type="ORF">SAMN02927921_01361</name>
</gene>
<keyword evidence="7 8" id="KW-0998">Cell outer membrane</keyword>
<keyword evidence="5 9" id="KW-0798">TonB box</keyword>
<evidence type="ECO:0000256" key="3">
    <source>
        <dbReference type="ARBA" id="ARBA00022452"/>
    </source>
</evidence>
<dbReference type="InterPro" id="IPR036942">
    <property type="entry name" value="Beta-barrel_TonB_sf"/>
</dbReference>
<dbReference type="Gene3D" id="2.40.170.20">
    <property type="entry name" value="TonB-dependent receptor, beta-barrel domain"/>
    <property type="match status" value="1"/>
</dbReference>
<keyword evidence="6 8" id="KW-0472">Membrane</keyword>
<keyword evidence="10" id="KW-0732">Signal</keyword>
<dbReference type="GO" id="GO:0009279">
    <property type="term" value="C:cell outer membrane"/>
    <property type="evidence" value="ECO:0007669"/>
    <property type="project" value="UniProtKB-SubCell"/>
</dbReference>
<accession>A0A1K1NP56</accession>
<dbReference type="InterPro" id="IPR037066">
    <property type="entry name" value="Plug_dom_sf"/>
</dbReference>
<comment type="similarity">
    <text evidence="8 9">Belongs to the TonB-dependent receptor family.</text>
</comment>
<dbReference type="InterPro" id="IPR012910">
    <property type="entry name" value="Plug_dom"/>
</dbReference>
<evidence type="ECO:0000256" key="6">
    <source>
        <dbReference type="ARBA" id="ARBA00023136"/>
    </source>
</evidence>
<evidence type="ECO:0000259" key="12">
    <source>
        <dbReference type="Pfam" id="PF07715"/>
    </source>
</evidence>
<evidence type="ECO:0000256" key="1">
    <source>
        <dbReference type="ARBA" id="ARBA00004571"/>
    </source>
</evidence>
<evidence type="ECO:0000313" key="13">
    <source>
        <dbReference type="EMBL" id="SFW37035.1"/>
    </source>
</evidence>
<keyword evidence="14" id="KW-1185">Reference proteome</keyword>
<feature type="signal peptide" evidence="10">
    <location>
        <begin position="1"/>
        <end position="32"/>
    </location>
</feature>
<evidence type="ECO:0000256" key="8">
    <source>
        <dbReference type="PROSITE-ProRule" id="PRU01360"/>
    </source>
</evidence>
<dbReference type="NCBIfam" id="TIGR04056">
    <property type="entry name" value="OMP_RagA_SusC"/>
    <property type="match status" value="1"/>
</dbReference>
<keyword evidence="4 8" id="KW-0812">Transmembrane</keyword>
<comment type="subcellular location">
    <subcellularLocation>
        <location evidence="1 8">Cell outer membrane</location>
        <topology evidence="1 8">Multi-pass membrane protein</topology>
    </subcellularLocation>
</comment>
<evidence type="ECO:0000256" key="7">
    <source>
        <dbReference type="ARBA" id="ARBA00023237"/>
    </source>
</evidence>
<dbReference type="EMBL" id="FPJE01000006">
    <property type="protein sequence ID" value="SFW37035.1"/>
    <property type="molecule type" value="Genomic_DNA"/>
</dbReference>
<dbReference type="STRING" id="1150368.SAMN02927921_01361"/>
<dbReference type="InterPro" id="IPR023997">
    <property type="entry name" value="TonB-dep_OMP_SusC/RagA_CS"/>
</dbReference>
<sequence length="1087" mass="120425">MRTLLKRRCRWLPPKSLLLSGFTLLCTAFTEAVPSGIPFYIAEVQQQLSGKVTGTDGEPLMGVTVQNMTTKAGAITNFDGKFSIQASEGDILEFSMMGYHSKSVTIQNVDTTVGITLEEGVMELEETIVTALAIKREERSLGYAVSQVDGEEVQKVRIPNVVNALAGKVAGLSITSSAGGPTGSSRVVIRGNTTITGSNQPLYVIDGVPMDNSNYGQVSSSQYGDGYDMGDAISAINPDDIDKISVLKGPSAAALYGSRAANGVILITTKKGDQQKELGIELNSTITFEKQLTRYDDHQHLYGQGRNQTLPQDETQARSSLFSNFGPRLDPNLMMTYYDGVERPYALVKDNISNFFRTGITYSNNVALSSYSDKASFRLAVLDMKNEDIIPESDFRRNSFTFNGSANLGEKLKVSGRAFYLKEKVNNRPGLADDPSNIGNNFIGLANNVDQALFKDYYKDEDGTYVNWGGGQYRLNPYWVINEMENTTRKDRFMGMIQANYTINDWLSIQGRIATDITYIDFRKFAPRTTPGSLVGRLNLNDQAYYTTEADVLLSFEKQFTPDFNFSAKLGGSLSRISNKRDSWEFLNMTVTDVVSPNSFADKSIVSTHYRKKNNSAYLLLNAGYKRFLYLDATIRQDASSTLPEDNNTYYYPSLSGSFVFTEALNWKNDILSFGKIRASAAEVANDTDPYQLDLYYQLNPLSFNGTSVGGIAGTTLPNPDLKPTRTRSFETGLELKFLKNRIGLDLTYYNQRSRDQINRVPIPISSGFTYQMINAGVVTNEGVEIVLSTKPVVNKNFQWTLNMNMAFNENKVESLAEGVPFLSMADARWMGVSVVAMPEAPYGAILGYGYQRDPQGNIILNSNTLMPVISEERQVIGQGVFKWTGGLYSAFTYKNITLTTNLDIKLGGDIFAMSNLFSDIRGLSKKTLEGREEWIRAQEEGRGMTEEEMEAAGISGGYVPQGVVQTGVDEQGNPVYEQNTRAVNPSEYWSGIYSDGNGIAVPYIYDASYVKMRELTLSYSLPSTLVSRWGLSAVSVALISRNPFIIYKNVPNIDPDSNYNNSNGQGLEYGSLPSRRSMGFNFKIKF</sequence>
<proteinExistence type="inferred from homology"/>
<keyword evidence="2 8" id="KW-0813">Transport</keyword>
<dbReference type="InterPro" id="IPR000531">
    <property type="entry name" value="Beta-barrel_TonB"/>
</dbReference>
<feature type="domain" description="TonB-dependent receptor plug" evidence="12">
    <location>
        <begin position="139"/>
        <end position="264"/>
    </location>
</feature>
<dbReference type="SUPFAM" id="SSF56935">
    <property type="entry name" value="Porins"/>
    <property type="match status" value="1"/>
</dbReference>
<dbReference type="InterPro" id="IPR023996">
    <property type="entry name" value="TonB-dep_OMP_SusC/RagA"/>
</dbReference>
<dbReference type="Gene3D" id="2.60.40.1120">
    <property type="entry name" value="Carboxypeptidase-like, regulatory domain"/>
    <property type="match status" value="1"/>
</dbReference>
<evidence type="ECO:0000256" key="4">
    <source>
        <dbReference type="ARBA" id="ARBA00022692"/>
    </source>
</evidence>
<dbReference type="SUPFAM" id="SSF49464">
    <property type="entry name" value="Carboxypeptidase regulatory domain-like"/>
    <property type="match status" value="1"/>
</dbReference>
<evidence type="ECO:0000256" key="9">
    <source>
        <dbReference type="RuleBase" id="RU003357"/>
    </source>
</evidence>
<dbReference type="Proteomes" id="UP000182248">
    <property type="component" value="Unassembled WGS sequence"/>
</dbReference>
<dbReference type="NCBIfam" id="TIGR04057">
    <property type="entry name" value="SusC_RagA_signa"/>
    <property type="match status" value="1"/>
</dbReference>
<protein>
    <submittedName>
        <fullName evidence="13">TonB-linked outer membrane protein, SusC/RagA family</fullName>
    </submittedName>
</protein>
<feature type="domain" description="TonB-dependent receptor-like beta-barrel" evidence="11">
    <location>
        <begin position="447"/>
        <end position="858"/>
    </location>
</feature>
<organism evidence="13 14">
    <name type="scientific">Sinomicrobium oceani</name>
    <dbReference type="NCBI Taxonomy" id="1150368"/>
    <lineage>
        <taxon>Bacteria</taxon>
        <taxon>Pseudomonadati</taxon>
        <taxon>Bacteroidota</taxon>
        <taxon>Flavobacteriia</taxon>
        <taxon>Flavobacteriales</taxon>
        <taxon>Flavobacteriaceae</taxon>
        <taxon>Sinomicrobium</taxon>
    </lineage>
</organism>
<evidence type="ECO:0000259" key="11">
    <source>
        <dbReference type="Pfam" id="PF00593"/>
    </source>
</evidence>
<evidence type="ECO:0000256" key="10">
    <source>
        <dbReference type="SAM" id="SignalP"/>
    </source>
</evidence>
<dbReference type="Pfam" id="PF07715">
    <property type="entry name" value="Plug"/>
    <property type="match status" value="1"/>
</dbReference>
<feature type="chain" id="PRO_5012159373" evidence="10">
    <location>
        <begin position="33"/>
        <end position="1087"/>
    </location>
</feature>
<evidence type="ECO:0000256" key="2">
    <source>
        <dbReference type="ARBA" id="ARBA00022448"/>
    </source>
</evidence>
<dbReference type="AlphaFoldDB" id="A0A1K1NP56"/>
<dbReference type="PROSITE" id="PS52016">
    <property type="entry name" value="TONB_DEPENDENT_REC_3"/>
    <property type="match status" value="1"/>
</dbReference>
<evidence type="ECO:0000313" key="14">
    <source>
        <dbReference type="Proteomes" id="UP000182248"/>
    </source>
</evidence>
<dbReference type="Pfam" id="PF13715">
    <property type="entry name" value="CarbopepD_reg_2"/>
    <property type="match status" value="1"/>
</dbReference>
<dbReference type="InterPro" id="IPR008969">
    <property type="entry name" value="CarboxyPept-like_regulatory"/>
</dbReference>
<dbReference type="InterPro" id="IPR039426">
    <property type="entry name" value="TonB-dep_rcpt-like"/>
</dbReference>
<dbReference type="Pfam" id="PF00593">
    <property type="entry name" value="TonB_dep_Rec_b-barrel"/>
    <property type="match status" value="1"/>
</dbReference>
<evidence type="ECO:0000256" key="5">
    <source>
        <dbReference type="ARBA" id="ARBA00023077"/>
    </source>
</evidence>
<dbReference type="Gene3D" id="2.170.130.10">
    <property type="entry name" value="TonB-dependent receptor, plug domain"/>
    <property type="match status" value="1"/>
</dbReference>
<keyword evidence="3 8" id="KW-1134">Transmembrane beta strand</keyword>